<accession>A0A5P9CSM5</accession>
<dbReference type="EMBL" id="CP045352">
    <property type="protein sequence ID" value="QFT28827.1"/>
    <property type="molecule type" value="Genomic_DNA"/>
</dbReference>
<keyword evidence="1" id="KW-0614">Plasmid</keyword>
<protein>
    <submittedName>
        <fullName evidence="1">Uncharacterized protein</fullName>
    </submittedName>
</protein>
<dbReference type="AlphaFoldDB" id="A0A5P9CSM5"/>
<evidence type="ECO:0000313" key="2">
    <source>
        <dbReference type="Proteomes" id="UP000326936"/>
    </source>
</evidence>
<dbReference type="KEGG" id="vaq:FIV01_20710"/>
<name>A0A5P9CSM5_9VIBR</name>
<reference evidence="1 2" key="1">
    <citation type="submission" date="2019-10" db="EMBL/GenBank/DDBJ databases">
        <title>Complete genome sequence of Vibrio sp. strain THAF100, isolated from non-filtered water from the water column of tank 6 of a marine aquarium containing stony-coral fragments. Water maintained at 26 degree C.</title>
        <authorList>
            <person name="Ruckert C."/>
            <person name="Franco A."/>
            <person name="Kalinowski J."/>
            <person name="Glaeser S."/>
        </authorList>
    </citation>
    <scope>NUCLEOTIDE SEQUENCE [LARGE SCALE GENOMIC DNA]</scope>
    <source>
        <strain evidence="1 2">THAF100</strain>
        <plasmid evidence="2">pthaf100_b</plasmid>
    </source>
</reference>
<dbReference type="Proteomes" id="UP000326936">
    <property type="component" value="Plasmid pTHAF100_b"/>
</dbReference>
<sequence>MLSPYEQTTWMSVSMGDSFLVRLDASKLIAFLKPVSFCRALKRTQKCAFNPGI</sequence>
<evidence type="ECO:0000313" key="1">
    <source>
        <dbReference type="EMBL" id="QFT28827.1"/>
    </source>
</evidence>
<geneLocation type="plasmid" evidence="2">
    <name>pthaf100_b</name>
</geneLocation>
<proteinExistence type="predicted"/>
<organism evidence="1 2">
    <name type="scientific">Vibrio aquimaris</name>
    <dbReference type="NCBI Taxonomy" id="2587862"/>
    <lineage>
        <taxon>Bacteria</taxon>
        <taxon>Pseudomonadati</taxon>
        <taxon>Pseudomonadota</taxon>
        <taxon>Gammaproteobacteria</taxon>
        <taxon>Vibrionales</taxon>
        <taxon>Vibrionaceae</taxon>
        <taxon>Vibrio</taxon>
    </lineage>
</organism>
<keyword evidence="2" id="KW-1185">Reference proteome</keyword>
<gene>
    <name evidence="1" type="ORF">FIV01_20710</name>
</gene>